<name>A0ACB9QRI7_9MYRT</name>
<dbReference type="Proteomes" id="UP001057402">
    <property type="component" value="Chromosome 5"/>
</dbReference>
<sequence>MQEKQILAKQPKSRGGGMGILGIGFAEGSGAKGALKLDDTWLLLLLLSLGPLPPPGQASVGAVGLGRTAAWVYADMWNWTR</sequence>
<proteinExistence type="predicted"/>
<protein>
    <submittedName>
        <fullName evidence="1">Uncharacterized protein</fullName>
    </submittedName>
</protein>
<organism evidence="1 2">
    <name type="scientific">Melastoma candidum</name>
    <dbReference type="NCBI Taxonomy" id="119954"/>
    <lineage>
        <taxon>Eukaryota</taxon>
        <taxon>Viridiplantae</taxon>
        <taxon>Streptophyta</taxon>
        <taxon>Embryophyta</taxon>
        <taxon>Tracheophyta</taxon>
        <taxon>Spermatophyta</taxon>
        <taxon>Magnoliopsida</taxon>
        <taxon>eudicotyledons</taxon>
        <taxon>Gunneridae</taxon>
        <taxon>Pentapetalae</taxon>
        <taxon>rosids</taxon>
        <taxon>malvids</taxon>
        <taxon>Myrtales</taxon>
        <taxon>Melastomataceae</taxon>
        <taxon>Melastomatoideae</taxon>
        <taxon>Melastomateae</taxon>
        <taxon>Melastoma</taxon>
    </lineage>
</organism>
<dbReference type="EMBL" id="CM042884">
    <property type="protein sequence ID" value="KAI4369065.1"/>
    <property type="molecule type" value="Genomic_DNA"/>
</dbReference>
<keyword evidence="2" id="KW-1185">Reference proteome</keyword>
<accession>A0ACB9QRI7</accession>
<evidence type="ECO:0000313" key="1">
    <source>
        <dbReference type="EMBL" id="KAI4369065.1"/>
    </source>
</evidence>
<evidence type="ECO:0000313" key="2">
    <source>
        <dbReference type="Proteomes" id="UP001057402"/>
    </source>
</evidence>
<gene>
    <name evidence="1" type="ORF">MLD38_017556</name>
</gene>
<reference evidence="2" key="1">
    <citation type="journal article" date="2023" name="Front. Plant Sci.">
        <title>Chromosomal-level genome assembly of Melastoma candidum provides insights into trichome evolution.</title>
        <authorList>
            <person name="Zhong Y."/>
            <person name="Wu W."/>
            <person name="Sun C."/>
            <person name="Zou P."/>
            <person name="Liu Y."/>
            <person name="Dai S."/>
            <person name="Zhou R."/>
        </authorList>
    </citation>
    <scope>NUCLEOTIDE SEQUENCE [LARGE SCALE GENOMIC DNA]</scope>
</reference>
<comment type="caution">
    <text evidence="1">The sequence shown here is derived from an EMBL/GenBank/DDBJ whole genome shotgun (WGS) entry which is preliminary data.</text>
</comment>